<dbReference type="Proteomes" id="UP000466442">
    <property type="component" value="Unassembled WGS sequence"/>
</dbReference>
<evidence type="ECO:0000256" key="1">
    <source>
        <dbReference type="SAM" id="MobiDB-lite"/>
    </source>
</evidence>
<feature type="region of interest" description="Disordered" evidence="1">
    <location>
        <begin position="19"/>
        <end position="41"/>
    </location>
</feature>
<dbReference type="EMBL" id="WIXP02000011">
    <property type="protein sequence ID" value="KAF6202984.1"/>
    <property type="molecule type" value="Genomic_DNA"/>
</dbReference>
<keyword evidence="3" id="KW-1185">Reference proteome</keyword>
<name>A0A8S9X3F0_APOLU</name>
<feature type="compositionally biased region" description="Basic and acidic residues" evidence="1">
    <location>
        <begin position="30"/>
        <end position="40"/>
    </location>
</feature>
<reference evidence="2" key="1">
    <citation type="journal article" date="2021" name="Mol. Ecol. Resour.">
        <title>Apolygus lucorum genome provides insights into omnivorousness and mesophyll feeding.</title>
        <authorList>
            <person name="Liu Y."/>
            <person name="Liu H."/>
            <person name="Wang H."/>
            <person name="Huang T."/>
            <person name="Liu B."/>
            <person name="Yang B."/>
            <person name="Yin L."/>
            <person name="Li B."/>
            <person name="Zhang Y."/>
            <person name="Zhang S."/>
            <person name="Jiang F."/>
            <person name="Zhang X."/>
            <person name="Ren Y."/>
            <person name="Wang B."/>
            <person name="Wang S."/>
            <person name="Lu Y."/>
            <person name="Wu K."/>
            <person name="Fan W."/>
            <person name="Wang G."/>
        </authorList>
    </citation>
    <scope>NUCLEOTIDE SEQUENCE</scope>
    <source>
        <strain evidence="2">12Hb</strain>
    </source>
</reference>
<sequence length="87" mass="10251">MALRSTRCFRVQRTNRHHLGFPGMKPLKMSQKEDSRKKSLEANPSQQFWCPFCSYCAFSRQNLMIHMGAKHQNVYETQPLKSSFKVQ</sequence>
<comment type="caution">
    <text evidence="2">The sequence shown here is derived from an EMBL/GenBank/DDBJ whole genome shotgun (WGS) entry which is preliminary data.</text>
</comment>
<dbReference type="AlphaFoldDB" id="A0A8S9X3F0"/>
<evidence type="ECO:0008006" key="4">
    <source>
        <dbReference type="Google" id="ProtNLM"/>
    </source>
</evidence>
<gene>
    <name evidence="2" type="ORF">GE061_003396</name>
</gene>
<evidence type="ECO:0000313" key="2">
    <source>
        <dbReference type="EMBL" id="KAF6202984.1"/>
    </source>
</evidence>
<organism evidence="2 3">
    <name type="scientific">Apolygus lucorum</name>
    <name type="common">Small green plant bug</name>
    <name type="synonym">Lygocoris lucorum</name>
    <dbReference type="NCBI Taxonomy" id="248454"/>
    <lineage>
        <taxon>Eukaryota</taxon>
        <taxon>Metazoa</taxon>
        <taxon>Ecdysozoa</taxon>
        <taxon>Arthropoda</taxon>
        <taxon>Hexapoda</taxon>
        <taxon>Insecta</taxon>
        <taxon>Pterygota</taxon>
        <taxon>Neoptera</taxon>
        <taxon>Paraneoptera</taxon>
        <taxon>Hemiptera</taxon>
        <taxon>Heteroptera</taxon>
        <taxon>Panheteroptera</taxon>
        <taxon>Cimicomorpha</taxon>
        <taxon>Miridae</taxon>
        <taxon>Mirini</taxon>
        <taxon>Apolygus</taxon>
    </lineage>
</organism>
<protein>
    <recommendedName>
        <fullName evidence="4">C2H2-type domain-containing protein</fullName>
    </recommendedName>
</protein>
<accession>A0A8S9X3F0</accession>
<proteinExistence type="predicted"/>
<evidence type="ECO:0000313" key="3">
    <source>
        <dbReference type="Proteomes" id="UP000466442"/>
    </source>
</evidence>